<dbReference type="PANTHER" id="PTHR44329">
    <property type="entry name" value="SERINE/THREONINE-PROTEIN KINASE TNNI3K-RELATED"/>
    <property type="match status" value="1"/>
</dbReference>
<evidence type="ECO:0000256" key="6">
    <source>
        <dbReference type="ARBA" id="ARBA00022679"/>
    </source>
</evidence>
<reference evidence="15 16" key="1">
    <citation type="journal article" date="2016" name="Genome Biol. Evol.">
        <title>Divergent and convergent evolution of fungal pathogenicity.</title>
        <authorList>
            <person name="Shang Y."/>
            <person name="Xiao G."/>
            <person name="Zheng P."/>
            <person name="Cen K."/>
            <person name="Zhan S."/>
            <person name="Wang C."/>
        </authorList>
    </citation>
    <scope>NUCLEOTIDE SEQUENCE [LARGE SCALE GENOMIC DNA]</scope>
    <source>
        <strain evidence="15 16">RCEF 264</strain>
    </source>
</reference>
<gene>
    <name evidence="15" type="ORF">SPI_09296</name>
</gene>
<evidence type="ECO:0000256" key="3">
    <source>
        <dbReference type="ARBA" id="ARBA00012513"/>
    </source>
</evidence>
<comment type="subunit">
    <text evidence="2">Component of the EKC/KEOPS complex composed of at least BUD32, CGI121, GON7, KAE1 and PCC1; the whole complex dimerizes.</text>
</comment>
<feature type="domain" description="Protein kinase" evidence="14">
    <location>
        <begin position="11"/>
        <end position="325"/>
    </location>
</feature>
<evidence type="ECO:0000256" key="2">
    <source>
        <dbReference type="ARBA" id="ARBA00011534"/>
    </source>
</evidence>
<dbReference type="GO" id="GO:0004674">
    <property type="term" value="F:protein serine/threonine kinase activity"/>
    <property type="evidence" value="ECO:0007669"/>
    <property type="project" value="UniProtKB-EC"/>
</dbReference>
<comment type="function">
    <text evidence="1">Component of the EKC/KEOPS complex that is required for the formation of a threonylcarbamoyl group on adenosine at position 37 (t(6)A37) in tRNAs that read codons beginning with adenine. The complex is probably involved in the transfer of the threonylcarbamoyl moiety of threonylcarbamoyl-AMP (TC-AMP) to the N6 group of A37. BUD32 has ATPase activity in the context of the EKC/KEOPS complex and likely plays a supporting role to the catalytic subunit KAE1. The EKC/KEOPS complex also promotes both telomere uncapping and telomere elongation. The complex is required for efficient recruitment of transcriptional coactivators.</text>
</comment>
<evidence type="ECO:0000313" key="16">
    <source>
        <dbReference type="Proteomes" id="UP000076874"/>
    </source>
</evidence>
<evidence type="ECO:0000256" key="5">
    <source>
        <dbReference type="ARBA" id="ARBA00019973"/>
    </source>
</evidence>
<dbReference type="EMBL" id="AZHD01000028">
    <property type="protein sequence ID" value="OAA53589.1"/>
    <property type="molecule type" value="Genomic_DNA"/>
</dbReference>
<dbReference type="AlphaFoldDB" id="A0A167LW08"/>
<name>A0A167LW08_9HYPO</name>
<evidence type="ECO:0000256" key="7">
    <source>
        <dbReference type="ARBA" id="ARBA00022741"/>
    </source>
</evidence>
<dbReference type="InterPro" id="IPR051681">
    <property type="entry name" value="Ser/Thr_Kinases-Pseudokinases"/>
</dbReference>
<keyword evidence="6" id="KW-0808">Transferase</keyword>
<dbReference type="STRING" id="1081102.A0A167LW08"/>
<evidence type="ECO:0000259" key="14">
    <source>
        <dbReference type="PROSITE" id="PS50011"/>
    </source>
</evidence>
<dbReference type="Proteomes" id="UP000076874">
    <property type="component" value="Unassembled WGS sequence"/>
</dbReference>
<dbReference type="GO" id="GO:0005524">
    <property type="term" value="F:ATP binding"/>
    <property type="evidence" value="ECO:0007669"/>
    <property type="project" value="UniProtKB-KW"/>
</dbReference>
<organism evidence="15 16">
    <name type="scientific">Niveomyces insectorum RCEF 264</name>
    <dbReference type="NCBI Taxonomy" id="1081102"/>
    <lineage>
        <taxon>Eukaryota</taxon>
        <taxon>Fungi</taxon>
        <taxon>Dikarya</taxon>
        <taxon>Ascomycota</taxon>
        <taxon>Pezizomycotina</taxon>
        <taxon>Sordariomycetes</taxon>
        <taxon>Hypocreomycetidae</taxon>
        <taxon>Hypocreales</taxon>
        <taxon>Cordycipitaceae</taxon>
        <taxon>Niveomyces</taxon>
    </lineage>
</organism>
<keyword evidence="7" id="KW-0547">Nucleotide-binding</keyword>
<evidence type="ECO:0000256" key="9">
    <source>
        <dbReference type="ARBA" id="ARBA00022840"/>
    </source>
</evidence>
<dbReference type="EC" id="2.7.11.1" evidence="3"/>
<protein>
    <recommendedName>
        <fullName evidence="5">EKC/KEOPS complex subunit BUD32</fullName>
        <ecNumber evidence="3">2.7.11.1</ecNumber>
    </recommendedName>
    <alternativeName>
        <fullName evidence="10 11">Atypical Serine/threonine protein kinase BUD32</fullName>
    </alternativeName>
    <alternativeName>
        <fullName evidence="4">EKC/KEOPS complex subunit bud32</fullName>
    </alternativeName>
</protein>
<evidence type="ECO:0000256" key="4">
    <source>
        <dbReference type="ARBA" id="ARBA00013948"/>
    </source>
</evidence>
<dbReference type="Gene3D" id="1.10.510.10">
    <property type="entry name" value="Transferase(Phosphotransferase) domain 1"/>
    <property type="match status" value="1"/>
</dbReference>
<keyword evidence="8 15" id="KW-0418">Kinase</keyword>
<evidence type="ECO:0000313" key="15">
    <source>
        <dbReference type="EMBL" id="OAA53589.1"/>
    </source>
</evidence>
<comment type="catalytic activity">
    <reaction evidence="13">
        <text>L-seryl-[protein] + ATP = O-phospho-L-seryl-[protein] + ADP + H(+)</text>
        <dbReference type="Rhea" id="RHEA:17989"/>
        <dbReference type="Rhea" id="RHEA-COMP:9863"/>
        <dbReference type="Rhea" id="RHEA-COMP:11604"/>
        <dbReference type="ChEBI" id="CHEBI:15378"/>
        <dbReference type="ChEBI" id="CHEBI:29999"/>
        <dbReference type="ChEBI" id="CHEBI:30616"/>
        <dbReference type="ChEBI" id="CHEBI:83421"/>
        <dbReference type="ChEBI" id="CHEBI:456216"/>
        <dbReference type="EC" id="2.7.11.1"/>
    </reaction>
</comment>
<dbReference type="InterPro" id="IPR008266">
    <property type="entry name" value="Tyr_kinase_AS"/>
</dbReference>
<dbReference type="PROSITE" id="PS50011">
    <property type="entry name" value="PROTEIN_KINASE_DOM"/>
    <property type="match status" value="1"/>
</dbReference>
<evidence type="ECO:0000256" key="10">
    <source>
        <dbReference type="ARBA" id="ARBA00030980"/>
    </source>
</evidence>
<dbReference type="OrthoDB" id="4868353at2759"/>
<dbReference type="Pfam" id="PF00069">
    <property type="entry name" value="Pkinase"/>
    <property type="match status" value="1"/>
</dbReference>
<keyword evidence="16" id="KW-1185">Reference proteome</keyword>
<dbReference type="PROSITE" id="PS00109">
    <property type="entry name" value="PROTEIN_KINASE_TYR"/>
    <property type="match status" value="1"/>
</dbReference>
<accession>A0A167LW08</accession>
<proteinExistence type="predicted"/>
<keyword evidence="9" id="KW-0067">ATP-binding</keyword>
<evidence type="ECO:0000256" key="8">
    <source>
        <dbReference type="ARBA" id="ARBA00022777"/>
    </source>
</evidence>
<sequence>MATPLFPGKELVFGTILGMGGSCFVSYIDEHTVYKGYEIRVNGRRKSYYPISCEEDLAREFAVYQHLGPHDCILRCYGLDVIHDEPPIAKPHRSKAKVPPPPAVAVHALRLELAPHGTVRDLIQKKLPGSPLPLPARLRLCRDVAAAVAHTHSRGVWHQDLSCRNFLLFPGTGAGDGDGDGGGDCPYPYRAKLGDFGGSIIQGREDEFPTIVGEEPQYMLPNRGRADMDDRPLIKRELFALGCCLYEIMAWRRPHQGQTDSEVAKQYERGEFPSLKEEEDGRGDIPAAVAKAIDGCWNEVYDSADRVLAILENVGIGRERPRDDW</sequence>
<evidence type="ECO:0000256" key="12">
    <source>
        <dbReference type="ARBA" id="ARBA00047899"/>
    </source>
</evidence>
<comment type="caution">
    <text evidence="15">The sequence shown here is derived from an EMBL/GenBank/DDBJ whole genome shotgun (WGS) entry which is preliminary data.</text>
</comment>
<dbReference type="InterPro" id="IPR000719">
    <property type="entry name" value="Prot_kinase_dom"/>
</dbReference>
<dbReference type="InterPro" id="IPR011009">
    <property type="entry name" value="Kinase-like_dom_sf"/>
</dbReference>
<evidence type="ECO:0000256" key="11">
    <source>
        <dbReference type="ARBA" id="ARBA00033194"/>
    </source>
</evidence>
<comment type="catalytic activity">
    <reaction evidence="12">
        <text>L-threonyl-[protein] + ATP = O-phospho-L-threonyl-[protein] + ADP + H(+)</text>
        <dbReference type="Rhea" id="RHEA:46608"/>
        <dbReference type="Rhea" id="RHEA-COMP:11060"/>
        <dbReference type="Rhea" id="RHEA-COMP:11605"/>
        <dbReference type="ChEBI" id="CHEBI:15378"/>
        <dbReference type="ChEBI" id="CHEBI:30013"/>
        <dbReference type="ChEBI" id="CHEBI:30616"/>
        <dbReference type="ChEBI" id="CHEBI:61977"/>
        <dbReference type="ChEBI" id="CHEBI:456216"/>
        <dbReference type="EC" id="2.7.11.1"/>
    </reaction>
</comment>
<dbReference type="PANTHER" id="PTHR44329:SF288">
    <property type="entry name" value="MITOGEN-ACTIVATED PROTEIN KINASE KINASE KINASE 20"/>
    <property type="match status" value="1"/>
</dbReference>
<evidence type="ECO:0000256" key="1">
    <source>
        <dbReference type="ARBA" id="ARBA00003747"/>
    </source>
</evidence>
<evidence type="ECO:0000256" key="13">
    <source>
        <dbReference type="ARBA" id="ARBA00048679"/>
    </source>
</evidence>
<dbReference type="SUPFAM" id="SSF56112">
    <property type="entry name" value="Protein kinase-like (PK-like)"/>
    <property type="match status" value="1"/>
</dbReference>